<keyword evidence="2 7" id="KW-0963">Cytoplasm</keyword>
<evidence type="ECO:0000256" key="3">
    <source>
        <dbReference type="ARBA" id="ARBA00022741"/>
    </source>
</evidence>
<dbReference type="Proteomes" id="UP000199225">
    <property type="component" value="Unassembled WGS sequence"/>
</dbReference>
<dbReference type="GO" id="GO:0007062">
    <property type="term" value="P:sister chromatid cohesion"/>
    <property type="evidence" value="ECO:0007669"/>
    <property type="project" value="InterPro"/>
</dbReference>
<dbReference type="STRING" id="86666.SAMN04490247_0535"/>
<dbReference type="Pfam" id="PF06470">
    <property type="entry name" value="SMC_hinge"/>
    <property type="match status" value="1"/>
</dbReference>
<feature type="region of interest" description="Disordered" evidence="8">
    <location>
        <begin position="656"/>
        <end position="675"/>
    </location>
</feature>
<comment type="function">
    <text evidence="7">Required for chromosome condensation and partitioning.</text>
</comment>
<dbReference type="PANTHER" id="PTHR43977">
    <property type="entry name" value="STRUCTURAL MAINTENANCE OF CHROMOSOMES PROTEIN 3"/>
    <property type="match status" value="1"/>
</dbReference>
<comment type="similarity">
    <text evidence="7">Belongs to the SMC family.</text>
</comment>
<dbReference type="Gene3D" id="1.20.1060.20">
    <property type="match status" value="1"/>
</dbReference>
<dbReference type="HAMAP" id="MF_01894">
    <property type="entry name" value="Smc_prok"/>
    <property type="match status" value="1"/>
</dbReference>
<dbReference type="EMBL" id="FNEV01000001">
    <property type="protein sequence ID" value="SDJ02495.1"/>
    <property type="molecule type" value="Genomic_DNA"/>
</dbReference>
<keyword evidence="3 7" id="KW-0547">Nucleotide-binding</keyword>
<dbReference type="Gene3D" id="3.30.70.1620">
    <property type="match status" value="1"/>
</dbReference>
<dbReference type="Gene3D" id="3.40.50.300">
    <property type="entry name" value="P-loop containing nucleotide triphosphate hydrolases"/>
    <property type="match status" value="2"/>
</dbReference>
<dbReference type="GO" id="GO:0005524">
    <property type="term" value="F:ATP binding"/>
    <property type="evidence" value="ECO:0007669"/>
    <property type="project" value="UniProtKB-UniRule"/>
</dbReference>
<evidence type="ECO:0000256" key="4">
    <source>
        <dbReference type="ARBA" id="ARBA00022840"/>
    </source>
</evidence>
<dbReference type="GO" id="GO:0006260">
    <property type="term" value="P:DNA replication"/>
    <property type="evidence" value="ECO:0007669"/>
    <property type="project" value="UniProtKB-UniRule"/>
</dbReference>
<feature type="region of interest" description="Disordered" evidence="8">
    <location>
        <begin position="397"/>
        <end position="419"/>
    </location>
</feature>
<dbReference type="GO" id="GO:0003677">
    <property type="term" value="F:DNA binding"/>
    <property type="evidence" value="ECO:0007669"/>
    <property type="project" value="UniProtKB-UniRule"/>
</dbReference>
<dbReference type="GO" id="GO:0007059">
    <property type="term" value="P:chromosome segregation"/>
    <property type="evidence" value="ECO:0007669"/>
    <property type="project" value="UniProtKB-UniRule"/>
</dbReference>
<dbReference type="GO" id="GO:0005694">
    <property type="term" value="C:chromosome"/>
    <property type="evidence" value="ECO:0007669"/>
    <property type="project" value="InterPro"/>
</dbReference>
<comment type="subcellular location">
    <subcellularLocation>
        <location evidence="1 7">Cytoplasm</location>
    </subcellularLocation>
</comment>
<keyword evidence="6 7" id="KW-0238">DNA-binding</keyword>
<dbReference type="OrthoDB" id="9808768at2"/>
<dbReference type="CDD" id="cd03278">
    <property type="entry name" value="ABC_SMC_barmotin"/>
    <property type="match status" value="2"/>
</dbReference>
<feature type="region of interest" description="Disordered" evidence="8">
    <location>
        <begin position="332"/>
        <end position="356"/>
    </location>
</feature>
<dbReference type="InterPro" id="IPR036277">
    <property type="entry name" value="SMC_hinge_sf"/>
</dbReference>
<dbReference type="FunFam" id="3.40.50.300:FF:000901">
    <property type="entry name" value="Chromosome partition protein Smc"/>
    <property type="match status" value="1"/>
</dbReference>
<feature type="binding site" evidence="7">
    <location>
        <begin position="32"/>
        <end position="39"/>
    </location>
    <ligand>
        <name>ATP</name>
        <dbReference type="ChEBI" id="CHEBI:30616"/>
    </ligand>
</feature>
<dbReference type="Pfam" id="PF02463">
    <property type="entry name" value="SMC_N"/>
    <property type="match status" value="1"/>
</dbReference>
<evidence type="ECO:0000259" key="9">
    <source>
        <dbReference type="SMART" id="SM00968"/>
    </source>
</evidence>
<feature type="domain" description="SMC hinge" evidence="9">
    <location>
        <begin position="518"/>
        <end position="637"/>
    </location>
</feature>
<accession>A0A1G8QDH8</accession>
<dbReference type="GO" id="GO:0005737">
    <property type="term" value="C:cytoplasm"/>
    <property type="evidence" value="ECO:0007669"/>
    <property type="project" value="UniProtKB-SubCell"/>
</dbReference>
<keyword evidence="4 7" id="KW-0067">ATP-binding</keyword>
<evidence type="ECO:0000256" key="7">
    <source>
        <dbReference type="HAMAP-Rule" id="MF_01894"/>
    </source>
</evidence>
<keyword evidence="5 7" id="KW-0175">Coiled coil</keyword>
<proteinExistence type="inferred from homology"/>
<dbReference type="AlphaFoldDB" id="A0A1G8QDH8"/>
<dbReference type="SUPFAM" id="SSF52540">
    <property type="entry name" value="P-loop containing nucleoside triphosphate hydrolases"/>
    <property type="match status" value="2"/>
</dbReference>
<evidence type="ECO:0000313" key="10">
    <source>
        <dbReference type="EMBL" id="SDJ02495.1"/>
    </source>
</evidence>
<sequence>MFLKQLETAGFKSFADKIDIKFVSGVTAVVGPNGSGKSNITDAIRWVLGEQSARSLRGSKMEDVIFSGSETRHSKGYAEVTLTLDNEDHTLPLEFEEVQVTRRVYRSGDSEFYINQESCRLKDIVDLFMDSGLGREAFSIISQGKVEEILSSKPKDRRVIFEEAAGVLKYKQRKRKAEAKLEETEDNLYRVKDILSEIEDRVEPLKEQASIARDYLEKKEELETEEVALLVTQIEDMHGEWQALEAYIEYHRKQEQELDEKVEQKQTEVENKREETAHLDSLIEETHGTMLQLTKELEGLNGKRELFQEKKKHYEEKKESLENDRVKMRKELTSSEEALKEAKEHKRKKKRIEKDTKDQIDRTASALYEEIDTIEQTIESLKADYIDLLNDQAAKRNEKQHLKRRADQLKTNQSDERTTELREELTKMKGTHQDIVEKLHPLEAEEVQLTTELKEKEDQWKQTKQSYEEWQQKLYQGYQHMESLRSKKGALEEMKESFAGYFQGVKAVLKARDNRQLKGVEGSVLEKVTIPKEFMTAIETALGAQAQHVITADEASARNAIEWLKKTNQGRATFLPMEAIKERFVPERTLEGVRKESGFVGVASALIQVDSKYNAILRNLLGHILIADTLETANAIARKTGRKFKVVTLEGDVVNPGGSMSGGAKSGKSSSLFSQEQELKDLTEKVADYEEKMKRAEKKVKSLKESMEEQERHLQKVEQKSSEVEKEVRTHREEERKLQFSIDNYEERLAFLDREYVQQKEEYDKTSKDMLAIDSDLDELEKKIEQTQQEIDRLTNVKAEKEQNKDALRKKEQELKVQLATHQAEARNAEEKVRQIEAEHKEKAASLQKVEESYEELMSFFHSEETKEELEEKINAKGEEKEALSSKLTEAKDKRRLLQTEVEDLDAVIRETNRIHSNFVQNLQDKEVKANRLDVELENLLRYLEEEYVMTYEKAKATYERVADVDEATTRVKLIKRGIEELGTINLAAIDEYEEVRERFEFLKGQEEDLLSAKETLRTVMSEMDQEMERKFKETFQAIRGQFEHVFRQLFGGGKADLTLTDPDDLLETGVEIVAQPPGKKLQNMNLLSGGERALTAITLLFSILKVRPVPFCVLDEVEAALDEANVDRFAQFLTDFSAETQFIVITHRKGTMEHADVLYGVTMQESGVSSVVSVKLEESESLLEV</sequence>
<dbReference type="GO" id="GO:0016887">
    <property type="term" value="F:ATP hydrolysis activity"/>
    <property type="evidence" value="ECO:0007669"/>
    <property type="project" value="InterPro"/>
</dbReference>
<dbReference type="InterPro" id="IPR024704">
    <property type="entry name" value="SMC"/>
</dbReference>
<reference evidence="11" key="1">
    <citation type="submission" date="2016-10" db="EMBL/GenBank/DDBJ databases">
        <authorList>
            <person name="Varghese N."/>
            <person name="Submissions S."/>
        </authorList>
    </citation>
    <scope>NUCLEOTIDE SEQUENCE [LARGE SCALE GENOMIC DNA]</scope>
    <source>
        <strain evidence="11">DSM 4771</strain>
    </source>
</reference>
<evidence type="ECO:0000256" key="2">
    <source>
        <dbReference type="ARBA" id="ARBA00022490"/>
    </source>
</evidence>
<evidence type="ECO:0000313" key="11">
    <source>
        <dbReference type="Proteomes" id="UP000199225"/>
    </source>
</evidence>
<dbReference type="InterPro" id="IPR003395">
    <property type="entry name" value="RecF/RecN/SMC_N"/>
</dbReference>
<comment type="domain">
    <text evidence="7">Contains large globular domains required for ATP hydrolysis at each terminus and a third globular domain forming a flexible hinge near the middle of the molecule. These domains are separated by coiled-coil structures.</text>
</comment>
<keyword evidence="11" id="KW-1185">Reference proteome</keyword>
<dbReference type="SUPFAM" id="SSF75553">
    <property type="entry name" value="Smc hinge domain"/>
    <property type="match status" value="1"/>
</dbReference>
<dbReference type="FunFam" id="3.40.50.300:FF:000984">
    <property type="entry name" value="Chromosome partition protein Smc"/>
    <property type="match status" value="1"/>
</dbReference>
<evidence type="ECO:0000256" key="8">
    <source>
        <dbReference type="SAM" id="MobiDB-lite"/>
    </source>
</evidence>
<evidence type="ECO:0000256" key="5">
    <source>
        <dbReference type="ARBA" id="ARBA00023054"/>
    </source>
</evidence>
<feature type="compositionally biased region" description="Basic and acidic residues" evidence="8">
    <location>
        <begin position="332"/>
        <end position="344"/>
    </location>
</feature>
<dbReference type="GO" id="GO:0030261">
    <property type="term" value="P:chromosome condensation"/>
    <property type="evidence" value="ECO:0007669"/>
    <property type="project" value="InterPro"/>
</dbReference>
<evidence type="ECO:0000256" key="6">
    <source>
        <dbReference type="ARBA" id="ARBA00023125"/>
    </source>
</evidence>
<dbReference type="NCBIfam" id="TIGR02168">
    <property type="entry name" value="SMC_prok_B"/>
    <property type="match status" value="1"/>
</dbReference>
<dbReference type="SMART" id="SM00968">
    <property type="entry name" value="SMC_hinge"/>
    <property type="match status" value="1"/>
</dbReference>
<evidence type="ECO:0000256" key="1">
    <source>
        <dbReference type="ARBA" id="ARBA00004496"/>
    </source>
</evidence>
<organism evidence="10 11">
    <name type="scientific">Salimicrobium halophilum</name>
    <dbReference type="NCBI Taxonomy" id="86666"/>
    <lineage>
        <taxon>Bacteria</taxon>
        <taxon>Bacillati</taxon>
        <taxon>Bacillota</taxon>
        <taxon>Bacilli</taxon>
        <taxon>Bacillales</taxon>
        <taxon>Bacillaceae</taxon>
        <taxon>Salimicrobium</taxon>
    </lineage>
</organism>
<comment type="subunit">
    <text evidence="7">Homodimer.</text>
</comment>
<gene>
    <name evidence="7" type="primary">smc</name>
    <name evidence="10" type="ORF">SAMN04490247_0535</name>
</gene>
<dbReference type="RefSeq" id="WP_093191774.1">
    <property type="nucleotide sequence ID" value="NZ_FNEV01000001.1"/>
</dbReference>
<dbReference type="InterPro" id="IPR010935">
    <property type="entry name" value="SMC_hinge"/>
</dbReference>
<dbReference type="InterPro" id="IPR011890">
    <property type="entry name" value="SMC_prok"/>
</dbReference>
<dbReference type="PIRSF" id="PIRSF005719">
    <property type="entry name" value="SMC"/>
    <property type="match status" value="1"/>
</dbReference>
<dbReference type="InterPro" id="IPR027417">
    <property type="entry name" value="P-loop_NTPase"/>
</dbReference>
<protein>
    <recommendedName>
        <fullName evidence="7">Chromosome partition protein Smc</fullName>
    </recommendedName>
</protein>
<name>A0A1G8QDH8_9BACI</name>